<dbReference type="Proteomes" id="UP000821865">
    <property type="component" value="Chromosome 8"/>
</dbReference>
<evidence type="ECO:0000313" key="1">
    <source>
        <dbReference type="EMBL" id="KAH7936702.1"/>
    </source>
</evidence>
<dbReference type="EMBL" id="CM023477">
    <property type="protein sequence ID" value="KAH7936702.1"/>
    <property type="molecule type" value="Genomic_DNA"/>
</dbReference>
<comment type="caution">
    <text evidence="1">The sequence shown here is derived from an EMBL/GenBank/DDBJ whole genome shotgun (WGS) entry which is preliminary data.</text>
</comment>
<reference evidence="1" key="1">
    <citation type="submission" date="2020-05" db="EMBL/GenBank/DDBJ databases">
        <title>Large-scale comparative analyses of tick genomes elucidate their genetic diversity and vector capacities.</title>
        <authorList>
            <person name="Jia N."/>
            <person name="Wang J."/>
            <person name="Shi W."/>
            <person name="Du L."/>
            <person name="Sun Y."/>
            <person name="Zhan W."/>
            <person name="Jiang J."/>
            <person name="Wang Q."/>
            <person name="Zhang B."/>
            <person name="Ji P."/>
            <person name="Sakyi L.B."/>
            <person name="Cui X."/>
            <person name="Yuan T."/>
            <person name="Jiang B."/>
            <person name="Yang W."/>
            <person name="Lam T.T.-Y."/>
            <person name="Chang Q."/>
            <person name="Ding S."/>
            <person name="Wang X."/>
            <person name="Zhu J."/>
            <person name="Ruan X."/>
            <person name="Zhao L."/>
            <person name="Wei J."/>
            <person name="Que T."/>
            <person name="Du C."/>
            <person name="Cheng J."/>
            <person name="Dai P."/>
            <person name="Han X."/>
            <person name="Huang E."/>
            <person name="Gao Y."/>
            <person name="Liu J."/>
            <person name="Shao H."/>
            <person name="Ye R."/>
            <person name="Li L."/>
            <person name="Wei W."/>
            <person name="Wang X."/>
            <person name="Wang C."/>
            <person name="Yang T."/>
            <person name="Huo Q."/>
            <person name="Li W."/>
            <person name="Guo W."/>
            <person name="Chen H."/>
            <person name="Zhou L."/>
            <person name="Ni X."/>
            <person name="Tian J."/>
            <person name="Zhou Y."/>
            <person name="Sheng Y."/>
            <person name="Liu T."/>
            <person name="Pan Y."/>
            <person name="Xia L."/>
            <person name="Li J."/>
            <person name="Zhao F."/>
            <person name="Cao W."/>
        </authorList>
    </citation>
    <scope>NUCLEOTIDE SEQUENCE</scope>
    <source>
        <strain evidence="1">Dsil-2018</strain>
    </source>
</reference>
<gene>
    <name evidence="1" type="ORF">HPB49_003133</name>
</gene>
<keyword evidence="2" id="KW-1185">Reference proteome</keyword>
<protein>
    <submittedName>
        <fullName evidence="1">Uncharacterized protein</fullName>
    </submittedName>
</protein>
<evidence type="ECO:0000313" key="2">
    <source>
        <dbReference type="Proteomes" id="UP000821865"/>
    </source>
</evidence>
<proteinExistence type="predicted"/>
<accession>A0ACB8C722</accession>
<sequence>MAAKRRKLLVSEEEIYQILFADDSDDETTLQLDGQDFEFLDEDVDNVGAEIDLEHQVKPGPSNPPSKRIRRTASLPTTPAPMSSSDVRAAKATKEITWKKS</sequence>
<organism evidence="1 2">
    <name type="scientific">Dermacentor silvarum</name>
    <name type="common">Tick</name>
    <dbReference type="NCBI Taxonomy" id="543639"/>
    <lineage>
        <taxon>Eukaryota</taxon>
        <taxon>Metazoa</taxon>
        <taxon>Ecdysozoa</taxon>
        <taxon>Arthropoda</taxon>
        <taxon>Chelicerata</taxon>
        <taxon>Arachnida</taxon>
        <taxon>Acari</taxon>
        <taxon>Parasitiformes</taxon>
        <taxon>Ixodida</taxon>
        <taxon>Ixodoidea</taxon>
        <taxon>Ixodidae</taxon>
        <taxon>Rhipicephalinae</taxon>
        <taxon>Dermacentor</taxon>
    </lineage>
</organism>
<name>A0ACB8C722_DERSI</name>